<reference evidence="9 10" key="1">
    <citation type="submission" date="2012-11" db="EMBL/GenBank/DDBJ databases">
        <title>Whole genome sequence of Gluconacetobacter europaeus NBRC3261.</title>
        <authorList>
            <person name="Azuma Y."/>
            <person name="Higashiura N."/>
            <person name="Hirakawa H."/>
            <person name="Matsushita K."/>
        </authorList>
    </citation>
    <scope>NUCLEOTIDE SEQUENCE [LARGE SCALE GENOMIC DNA]</scope>
    <source>
        <strain evidence="9 10">NBRC 3261</strain>
    </source>
</reference>
<dbReference type="SUPFAM" id="SSF46992">
    <property type="entry name" value="Ribosomal protein S20"/>
    <property type="match status" value="1"/>
</dbReference>
<dbReference type="GO" id="GO:0006412">
    <property type="term" value="P:translation"/>
    <property type="evidence" value="ECO:0007669"/>
    <property type="project" value="UniProtKB-UniRule"/>
</dbReference>
<dbReference type="FunFam" id="1.20.58.110:FF:000001">
    <property type="entry name" value="30S ribosomal protein S20"/>
    <property type="match status" value="1"/>
</dbReference>
<evidence type="ECO:0000256" key="7">
    <source>
        <dbReference type="ARBA" id="ARBA00035136"/>
    </source>
</evidence>
<evidence type="ECO:0000256" key="4">
    <source>
        <dbReference type="ARBA" id="ARBA00022884"/>
    </source>
</evidence>
<evidence type="ECO:0000313" key="9">
    <source>
        <dbReference type="EMBL" id="GAN96398.1"/>
    </source>
</evidence>
<evidence type="ECO:0000313" key="10">
    <source>
        <dbReference type="Proteomes" id="UP000032675"/>
    </source>
</evidence>
<dbReference type="NCBIfam" id="TIGR00029">
    <property type="entry name" value="S20"/>
    <property type="match status" value="1"/>
</dbReference>
<comment type="function">
    <text evidence="1 8">Binds directly to 16S ribosomal RNA.</text>
</comment>
<name>A0A0D6PZD8_KOMEU</name>
<evidence type="ECO:0000256" key="6">
    <source>
        <dbReference type="ARBA" id="ARBA00023274"/>
    </source>
</evidence>
<keyword evidence="4 8" id="KW-0694">RNA-binding</keyword>
<dbReference type="GO" id="GO:0070181">
    <property type="term" value="F:small ribosomal subunit rRNA binding"/>
    <property type="evidence" value="ECO:0007669"/>
    <property type="project" value="TreeGrafter"/>
</dbReference>
<comment type="similarity">
    <text evidence="2 8">Belongs to the bacterial ribosomal protein bS20 family.</text>
</comment>
<dbReference type="PANTHER" id="PTHR33398:SF1">
    <property type="entry name" value="SMALL RIBOSOMAL SUBUNIT PROTEIN BS20C"/>
    <property type="match status" value="1"/>
</dbReference>
<dbReference type="EMBL" id="BANI01000062">
    <property type="protein sequence ID" value="GAN96398.1"/>
    <property type="molecule type" value="Genomic_DNA"/>
</dbReference>
<evidence type="ECO:0000256" key="5">
    <source>
        <dbReference type="ARBA" id="ARBA00022980"/>
    </source>
</evidence>
<dbReference type="Pfam" id="PF01649">
    <property type="entry name" value="Ribosomal_S20p"/>
    <property type="match status" value="1"/>
</dbReference>
<dbReference type="GO" id="GO:0015935">
    <property type="term" value="C:small ribosomal subunit"/>
    <property type="evidence" value="ECO:0007669"/>
    <property type="project" value="TreeGrafter"/>
</dbReference>
<dbReference type="AlphaFoldDB" id="A0A0D6PZD8"/>
<keyword evidence="3 8" id="KW-0699">rRNA-binding</keyword>
<accession>A0A0D6PZD8</accession>
<dbReference type="GO" id="GO:0003735">
    <property type="term" value="F:structural constituent of ribosome"/>
    <property type="evidence" value="ECO:0007669"/>
    <property type="project" value="InterPro"/>
</dbReference>
<gene>
    <name evidence="8" type="primary">rpsT</name>
    <name evidence="9" type="ORF">Geu3261_0068_027</name>
</gene>
<keyword evidence="6 8" id="KW-0687">Ribonucleoprotein</keyword>
<evidence type="ECO:0000256" key="8">
    <source>
        <dbReference type="HAMAP-Rule" id="MF_00500"/>
    </source>
</evidence>
<keyword evidence="5 8" id="KW-0689">Ribosomal protein</keyword>
<dbReference type="Gene3D" id="1.20.58.110">
    <property type="entry name" value="Ribosomal protein S20"/>
    <property type="match status" value="1"/>
</dbReference>
<dbReference type="RefSeq" id="WP_010509791.1">
    <property type="nucleotide sequence ID" value="NZ_BANI01000062.1"/>
</dbReference>
<dbReference type="InterPro" id="IPR036510">
    <property type="entry name" value="Ribosomal_bS20_sf"/>
</dbReference>
<comment type="caution">
    <text evidence="9">The sequence shown here is derived from an EMBL/GenBank/DDBJ whole genome shotgun (WGS) entry which is preliminary data.</text>
</comment>
<sequence>MANTASARKRIRQNEVRNARNTARLSRVRTFVKKVEVAIATGKKDDAAVALRAAQPELQRAVGKGVLHANTVARRISRLSARIKSLAAA</sequence>
<protein>
    <recommendedName>
        <fullName evidence="7 8">Small ribosomal subunit protein bS20</fullName>
    </recommendedName>
</protein>
<dbReference type="Proteomes" id="UP000032675">
    <property type="component" value="Unassembled WGS sequence"/>
</dbReference>
<evidence type="ECO:0000256" key="2">
    <source>
        <dbReference type="ARBA" id="ARBA00007634"/>
    </source>
</evidence>
<dbReference type="HAMAP" id="MF_00500">
    <property type="entry name" value="Ribosomal_bS20"/>
    <property type="match status" value="1"/>
</dbReference>
<evidence type="ECO:0000256" key="3">
    <source>
        <dbReference type="ARBA" id="ARBA00022730"/>
    </source>
</evidence>
<evidence type="ECO:0000256" key="1">
    <source>
        <dbReference type="ARBA" id="ARBA00003134"/>
    </source>
</evidence>
<dbReference type="InterPro" id="IPR002583">
    <property type="entry name" value="Ribosomal_bS20"/>
</dbReference>
<dbReference type="PANTHER" id="PTHR33398">
    <property type="entry name" value="30S RIBOSOMAL PROTEIN S20"/>
    <property type="match status" value="1"/>
</dbReference>
<proteinExistence type="inferred from homology"/>
<organism evidence="9 10">
    <name type="scientific">Komagataeibacter europaeus NBRC 3261</name>
    <dbReference type="NCBI Taxonomy" id="1234669"/>
    <lineage>
        <taxon>Bacteria</taxon>
        <taxon>Pseudomonadati</taxon>
        <taxon>Pseudomonadota</taxon>
        <taxon>Alphaproteobacteria</taxon>
        <taxon>Acetobacterales</taxon>
        <taxon>Acetobacteraceae</taxon>
        <taxon>Komagataeibacter</taxon>
    </lineage>
</organism>